<accession>A0A2A2M2H8</accession>
<keyword evidence="3" id="KW-1185">Reference proteome</keyword>
<organism evidence="2 3">
    <name type="scientific">Diploscapter pachys</name>
    <dbReference type="NCBI Taxonomy" id="2018661"/>
    <lineage>
        <taxon>Eukaryota</taxon>
        <taxon>Metazoa</taxon>
        <taxon>Ecdysozoa</taxon>
        <taxon>Nematoda</taxon>
        <taxon>Chromadorea</taxon>
        <taxon>Rhabditida</taxon>
        <taxon>Rhabditina</taxon>
        <taxon>Rhabditomorpha</taxon>
        <taxon>Rhabditoidea</taxon>
        <taxon>Rhabditidae</taxon>
        <taxon>Diploscapter</taxon>
    </lineage>
</organism>
<name>A0A2A2M2H8_9BILA</name>
<evidence type="ECO:0000313" key="2">
    <source>
        <dbReference type="EMBL" id="PAV92639.1"/>
    </source>
</evidence>
<dbReference type="EMBL" id="LIAE01006104">
    <property type="protein sequence ID" value="PAV92639.1"/>
    <property type="molecule type" value="Genomic_DNA"/>
</dbReference>
<comment type="caution">
    <text evidence="2">The sequence shown here is derived from an EMBL/GenBank/DDBJ whole genome shotgun (WGS) entry which is preliminary data.</text>
</comment>
<dbReference type="Proteomes" id="UP000218231">
    <property type="component" value="Unassembled WGS sequence"/>
</dbReference>
<dbReference type="AlphaFoldDB" id="A0A2A2M2H8"/>
<evidence type="ECO:0000256" key="1">
    <source>
        <dbReference type="SAM" id="MobiDB-lite"/>
    </source>
</evidence>
<protein>
    <submittedName>
        <fullName evidence="2">Uncharacterized protein</fullName>
    </submittedName>
</protein>
<proteinExistence type="predicted"/>
<evidence type="ECO:0000313" key="3">
    <source>
        <dbReference type="Proteomes" id="UP000218231"/>
    </source>
</evidence>
<feature type="compositionally biased region" description="Gly residues" evidence="1">
    <location>
        <begin position="493"/>
        <end position="503"/>
    </location>
</feature>
<feature type="region of interest" description="Disordered" evidence="1">
    <location>
        <begin position="474"/>
        <end position="510"/>
    </location>
</feature>
<sequence length="547" mass="59891">MDPRLRGDDEGRARIDDVVCDLIRSAAPVDDIARGDAALFGGGIAAHEAWPGRDRAFGERAVPDRMQVEPLRAVAAIGGGDVIAALVVLFARVQRLVQVADEVDQEDECLRPLLHRQALVLQDRDVARNLRRHAIAVLARLLQRKGLADVHVLKVPGVGIAEARLAVGSLQRLDAIGPGARPLDRRRGAFRRIELRRLREQPVDRAARLRRDIGISDLRDRLMPELPIGLGRRGEDERGQRGKGKADECHDLVGCGHRRAGAVFLQDARGVLRHRVESCGAAIAFDLRAIFQGEGLPAARRAAHLRPVALCPDHLEHDAIALDDACAPTLAMVGQPCLATTVFIHADLIGDRSGDQLRGQDVARLVTDRLRQRGRPDERVGDAPGACQLRLEQRPIVTHVALWERSTDRAAGRIPVSGRADLRIGDAERDQLGAGLCGTVLPALLQPGVQHVPFGFLCRRRVIEGTAQPAIVTRPERPAGDIGGQRRGRWRRLGGGEQSGGEQGEAADHDAMLATDHGRIVTITRRRRSRPRAHRPRWRGRGTCRGW</sequence>
<reference evidence="2 3" key="1">
    <citation type="journal article" date="2017" name="Curr. Biol.">
        <title>Genome architecture and evolution of a unichromosomal asexual nematode.</title>
        <authorList>
            <person name="Fradin H."/>
            <person name="Zegar C."/>
            <person name="Gutwein M."/>
            <person name="Lucas J."/>
            <person name="Kovtun M."/>
            <person name="Corcoran D."/>
            <person name="Baugh L.R."/>
            <person name="Kiontke K."/>
            <person name="Gunsalus K."/>
            <person name="Fitch D.H."/>
            <person name="Piano F."/>
        </authorList>
    </citation>
    <scope>NUCLEOTIDE SEQUENCE [LARGE SCALE GENOMIC DNA]</scope>
    <source>
        <strain evidence="2">PF1309</strain>
    </source>
</reference>
<feature type="region of interest" description="Disordered" evidence="1">
    <location>
        <begin position="525"/>
        <end position="547"/>
    </location>
</feature>
<gene>
    <name evidence="2" type="ORF">WR25_27293</name>
</gene>